<keyword evidence="3" id="KW-1185">Reference proteome</keyword>
<dbReference type="AlphaFoldDB" id="A0A5N0DWJ4"/>
<gene>
    <name evidence="2" type="ORF">F3087_41680</name>
</gene>
<evidence type="ECO:0000256" key="1">
    <source>
        <dbReference type="SAM" id="SignalP"/>
    </source>
</evidence>
<keyword evidence="1" id="KW-0732">Signal</keyword>
<evidence type="ECO:0000313" key="2">
    <source>
        <dbReference type="EMBL" id="KAA8880385.1"/>
    </source>
</evidence>
<feature type="signal peptide" evidence="1">
    <location>
        <begin position="1"/>
        <end position="21"/>
    </location>
</feature>
<feature type="chain" id="PRO_5024344480" evidence="1">
    <location>
        <begin position="22"/>
        <end position="80"/>
    </location>
</feature>
<reference evidence="2 3" key="1">
    <citation type="submission" date="2019-09" db="EMBL/GenBank/DDBJ databases">
        <authorList>
            <person name="Wang X."/>
        </authorList>
    </citation>
    <scope>NUCLEOTIDE SEQUENCE [LARGE SCALE GENOMIC DNA]</scope>
    <source>
        <strain evidence="2 3">CICC 11023</strain>
    </source>
</reference>
<proteinExistence type="predicted"/>
<organism evidence="2 3">
    <name type="scientific">Nocardia colli</name>
    <dbReference type="NCBI Taxonomy" id="2545717"/>
    <lineage>
        <taxon>Bacteria</taxon>
        <taxon>Bacillati</taxon>
        <taxon>Actinomycetota</taxon>
        <taxon>Actinomycetes</taxon>
        <taxon>Mycobacteriales</taxon>
        <taxon>Nocardiaceae</taxon>
        <taxon>Nocardia</taxon>
    </lineage>
</organism>
<dbReference type="Proteomes" id="UP000323876">
    <property type="component" value="Unassembled WGS sequence"/>
</dbReference>
<name>A0A5N0DWJ4_9NOCA</name>
<dbReference type="RefSeq" id="WP_150407709.1">
    <property type="nucleotide sequence ID" value="NZ_VXLC01000035.1"/>
</dbReference>
<evidence type="ECO:0000313" key="3">
    <source>
        <dbReference type="Proteomes" id="UP000323876"/>
    </source>
</evidence>
<protein>
    <submittedName>
        <fullName evidence="2">Uncharacterized protein</fullName>
    </submittedName>
</protein>
<sequence>MSFTNFPAAILAALHGFTAQAAAGGYRTAVMSLDDDFGSAKFLTSPPAGPGGHWHAQKCGYATAWVLAARPWKRASAAAH</sequence>
<accession>A0A5N0DWJ4</accession>
<comment type="caution">
    <text evidence="2">The sequence shown here is derived from an EMBL/GenBank/DDBJ whole genome shotgun (WGS) entry which is preliminary data.</text>
</comment>
<dbReference type="EMBL" id="VXLC01000035">
    <property type="protein sequence ID" value="KAA8880385.1"/>
    <property type="molecule type" value="Genomic_DNA"/>
</dbReference>